<feature type="domain" description="Ribosomal RNA adenine methylase transferase N-terminal" evidence="9">
    <location>
        <begin position="19"/>
        <end position="188"/>
    </location>
</feature>
<dbReference type="InterPro" id="IPR011530">
    <property type="entry name" value="rRNA_adenine_dimethylase"/>
</dbReference>
<feature type="binding site" evidence="7 8">
    <location>
        <position position="12"/>
    </location>
    <ligand>
        <name>S-adenosyl-L-methionine</name>
        <dbReference type="ChEBI" id="CHEBI:59789"/>
    </ligand>
</feature>
<dbReference type="GO" id="GO:0052908">
    <property type="term" value="F:16S rRNA (adenine(1518)-N(6)/adenine(1519)-N(6))-dimethyltransferase activity"/>
    <property type="evidence" value="ECO:0007669"/>
    <property type="project" value="UniProtKB-EC"/>
</dbReference>
<reference evidence="10" key="1">
    <citation type="submission" date="2020-07" db="EMBL/GenBank/DDBJ databases">
        <title>Huge and variable diversity of episymbiotic CPR bacteria and DPANN archaea in groundwater ecosystems.</title>
        <authorList>
            <person name="He C.Y."/>
            <person name="Keren R."/>
            <person name="Whittaker M."/>
            <person name="Farag I.F."/>
            <person name="Doudna J."/>
            <person name="Cate J.H.D."/>
            <person name="Banfield J.F."/>
        </authorList>
    </citation>
    <scope>NUCLEOTIDE SEQUENCE</scope>
    <source>
        <strain evidence="10">NC_groundwater_973_Pr1_S-0.2um_54_13</strain>
    </source>
</reference>
<evidence type="ECO:0000256" key="4">
    <source>
        <dbReference type="ARBA" id="ARBA00022679"/>
    </source>
</evidence>
<keyword evidence="5 7" id="KW-0949">S-adenosyl-L-methionine</keyword>
<name>A0A932VR36_9BACT</name>
<evidence type="ECO:0000256" key="2">
    <source>
        <dbReference type="ARBA" id="ARBA00022552"/>
    </source>
</evidence>
<feature type="binding site" evidence="7 8">
    <location>
        <position position="60"/>
    </location>
    <ligand>
        <name>S-adenosyl-L-methionine</name>
        <dbReference type="ChEBI" id="CHEBI:59789"/>
    </ligand>
</feature>
<keyword evidence="3 7" id="KW-0489">Methyltransferase</keyword>
<evidence type="ECO:0000256" key="6">
    <source>
        <dbReference type="ARBA" id="ARBA00022884"/>
    </source>
</evidence>
<dbReference type="InterPro" id="IPR020598">
    <property type="entry name" value="rRNA_Ade_methylase_Trfase_N"/>
</dbReference>
<evidence type="ECO:0000313" key="11">
    <source>
        <dbReference type="Proteomes" id="UP000753196"/>
    </source>
</evidence>
<dbReference type="AlphaFoldDB" id="A0A932VR36"/>
<dbReference type="PROSITE" id="PS51689">
    <property type="entry name" value="SAM_RNA_A_N6_MT"/>
    <property type="match status" value="1"/>
</dbReference>
<organism evidence="10 11">
    <name type="scientific">Candidatus Sungiibacteriota bacterium</name>
    <dbReference type="NCBI Taxonomy" id="2750080"/>
    <lineage>
        <taxon>Bacteria</taxon>
        <taxon>Candidatus Sungiibacteriota</taxon>
    </lineage>
</organism>
<dbReference type="HAMAP" id="MF_00607">
    <property type="entry name" value="16SrRNA_methyltr_A"/>
    <property type="match status" value="1"/>
</dbReference>
<dbReference type="PANTHER" id="PTHR11727">
    <property type="entry name" value="DIMETHYLADENOSINE TRANSFERASE"/>
    <property type="match status" value="1"/>
</dbReference>
<dbReference type="GO" id="GO:0005829">
    <property type="term" value="C:cytosol"/>
    <property type="evidence" value="ECO:0007669"/>
    <property type="project" value="TreeGrafter"/>
</dbReference>
<dbReference type="PANTHER" id="PTHR11727:SF7">
    <property type="entry name" value="DIMETHYLADENOSINE TRANSFERASE-RELATED"/>
    <property type="match status" value="1"/>
</dbReference>
<evidence type="ECO:0000256" key="8">
    <source>
        <dbReference type="PROSITE-ProRule" id="PRU01026"/>
    </source>
</evidence>
<dbReference type="SUPFAM" id="SSF53335">
    <property type="entry name" value="S-adenosyl-L-methionine-dependent methyltransferases"/>
    <property type="match status" value="1"/>
</dbReference>
<dbReference type="SMART" id="SM00650">
    <property type="entry name" value="rADc"/>
    <property type="match status" value="1"/>
</dbReference>
<dbReference type="CDD" id="cd02440">
    <property type="entry name" value="AdoMet_MTases"/>
    <property type="match status" value="1"/>
</dbReference>
<proteinExistence type="inferred from homology"/>
<protein>
    <recommendedName>
        <fullName evidence="7">Ribosomal RNA small subunit methyltransferase A</fullName>
        <ecNumber evidence="7">2.1.1.182</ecNumber>
    </recommendedName>
    <alternativeName>
        <fullName evidence="7">16S rRNA (adenine(1518)-N(6)/adenine(1519)-N(6))-dimethyltransferase</fullName>
    </alternativeName>
    <alternativeName>
        <fullName evidence="7">16S rRNA dimethyladenosine transferase</fullName>
    </alternativeName>
    <alternativeName>
        <fullName evidence="7">16S rRNA dimethylase</fullName>
    </alternativeName>
    <alternativeName>
        <fullName evidence="7">S-adenosylmethionine-6-N', N'-adenosyl(rRNA) dimethyltransferase</fullName>
    </alternativeName>
</protein>
<feature type="binding site" evidence="7 8">
    <location>
        <position position="39"/>
    </location>
    <ligand>
        <name>S-adenosyl-L-methionine</name>
        <dbReference type="ChEBI" id="CHEBI:59789"/>
    </ligand>
</feature>
<comment type="catalytic activity">
    <reaction evidence="7">
        <text>adenosine(1518)/adenosine(1519) in 16S rRNA + 4 S-adenosyl-L-methionine = N(6)-dimethyladenosine(1518)/N(6)-dimethyladenosine(1519) in 16S rRNA + 4 S-adenosyl-L-homocysteine + 4 H(+)</text>
        <dbReference type="Rhea" id="RHEA:19609"/>
        <dbReference type="Rhea" id="RHEA-COMP:10232"/>
        <dbReference type="Rhea" id="RHEA-COMP:10233"/>
        <dbReference type="ChEBI" id="CHEBI:15378"/>
        <dbReference type="ChEBI" id="CHEBI:57856"/>
        <dbReference type="ChEBI" id="CHEBI:59789"/>
        <dbReference type="ChEBI" id="CHEBI:74411"/>
        <dbReference type="ChEBI" id="CHEBI:74493"/>
        <dbReference type="EC" id="2.1.1.182"/>
    </reaction>
</comment>
<evidence type="ECO:0000256" key="1">
    <source>
        <dbReference type="ARBA" id="ARBA00022490"/>
    </source>
</evidence>
<keyword evidence="4 7" id="KW-0808">Transferase</keyword>
<dbReference type="InterPro" id="IPR029063">
    <property type="entry name" value="SAM-dependent_MTases_sf"/>
</dbReference>
<dbReference type="PROSITE" id="PS01131">
    <property type="entry name" value="RRNA_A_DIMETH"/>
    <property type="match status" value="1"/>
</dbReference>
<comment type="subcellular location">
    <subcellularLocation>
        <location evidence="7">Cytoplasm</location>
    </subcellularLocation>
</comment>
<evidence type="ECO:0000259" key="9">
    <source>
        <dbReference type="SMART" id="SM00650"/>
    </source>
</evidence>
<dbReference type="InterPro" id="IPR020596">
    <property type="entry name" value="rRNA_Ade_Mease_Trfase_CS"/>
</dbReference>
<dbReference type="GO" id="GO:0003723">
    <property type="term" value="F:RNA binding"/>
    <property type="evidence" value="ECO:0007669"/>
    <property type="project" value="UniProtKB-UniRule"/>
</dbReference>
<evidence type="ECO:0000256" key="7">
    <source>
        <dbReference type="HAMAP-Rule" id="MF_00607"/>
    </source>
</evidence>
<dbReference type="InterPro" id="IPR023165">
    <property type="entry name" value="rRNA_Ade_diMease-like_C"/>
</dbReference>
<keyword evidence="2 7" id="KW-0698">rRNA processing</keyword>
<keyword evidence="1 7" id="KW-0963">Cytoplasm</keyword>
<evidence type="ECO:0000256" key="5">
    <source>
        <dbReference type="ARBA" id="ARBA00022691"/>
    </source>
</evidence>
<dbReference type="Pfam" id="PF00398">
    <property type="entry name" value="RrnaAD"/>
    <property type="match status" value="1"/>
</dbReference>
<dbReference type="NCBIfam" id="TIGR00755">
    <property type="entry name" value="ksgA"/>
    <property type="match status" value="1"/>
</dbReference>
<evidence type="ECO:0000313" key="10">
    <source>
        <dbReference type="EMBL" id="MBI3630883.1"/>
    </source>
</evidence>
<feature type="binding site" evidence="7 8">
    <location>
        <position position="14"/>
    </location>
    <ligand>
        <name>S-adenosyl-L-methionine</name>
        <dbReference type="ChEBI" id="CHEBI:59789"/>
    </ligand>
</feature>
<dbReference type="EMBL" id="JACQCR010000020">
    <property type="protein sequence ID" value="MBI3630883.1"/>
    <property type="molecule type" value="Genomic_DNA"/>
</dbReference>
<comment type="similarity">
    <text evidence="7">Belongs to the class I-like SAM-binding methyltransferase superfamily. rRNA adenine N(6)-methyltransferase family. RsmA subfamily.</text>
</comment>
<keyword evidence="6 7" id="KW-0694">RNA-binding</keyword>
<feature type="binding site" evidence="7 8">
    <location>
        <position position="87"/>
    </location>
    <ligand>
        <name>S-adenosyl-L-methionine</name>
        <dbReference type="ChEBI" id="CHEBI:59789"/>
    </ligand>
</feature>
<sequence>MRIRPKKSLGQHFLTCPWVADAAIGAADLGPDDTVLEIGPGTGVLTRALAKRAGRVIAVEKDQDLAGGLADALANKGISNVAIVTGDILRFDLATLPPGYKVAANIPYYLTARLIRMLLETKNRPTSLVLAIQKEVAQRIVAKPPDMNMLALLVHSYADARIIADVPASCFRPKPKVTSSLIKISRISEDFFVKNGVLPEAFFSVAKKGFSSKRKMLGGTLRAFAPKKRIEEILARAGVRVSSRPQELSRENWAWIVRALSISISSGHTRP</sequence>
<dbReference type="Proteomes" id="UP000753196">
    <property type="component" value="Unassembled WGS sequence"/>
</dbReference>
<dbReference type="Gene3D" id="1.10.8.100">
    <property type="entry name" value="Ribosomal RNA adenine dimethylase-like, domain 2"/>
    <property type="match status" value="1"/>
</dbReference>
<comment type="function">
    <text evidence="7">Specifically dimethylates two adjacent adenosines (A1518 and A1519) in the loop of a conserved hairpin near the 3'-end of 16S rRNA in the 30S particle. May play a critical role in biogenesis of 30S subunits.</text>
</comment>
<dbReference type="EC" id="2.1.1.182" evidence="7"/>
<gene>
    <name evidence="7 10" type="primary">rsmA</name>
    <name evidence="7" type="synonym">ksgA</name>
    <name evidence="10" type="ORF">HY221_00920</name>
</gene>
<evidence type="ECO:0000256" key="3">
    <source>
        <dbReference type="ARBA" id="ARBA00022603"/>
    </source>
</evidence>
<feature type="binding site" evidence="7 8">
    <location>
        <position position="105"/>
    </location>
    <ligand>
        <name>S-adenosyl-L-methionine</name>
        <dbReference type="ChEBI" id="CHEBI:59789"/>
    </ligand>
</feature>
<comment type="caution">
    <text evidence="10">The sequence shown here is derived from an EMBL/GenBank/DDBJ whole genome shotgun (WGS) entry which is preliminary data.</text>
</comment>
<dbReference type="Gene3D" id="3.40.50.150">
    <property type="entry name" value="Vaccinia Virus protein VP39"/>
    <property type="match status" value="1"/>
</dbReference>
<accession>A0A932VR36</accession>
<dbReference type="InterPro" id="IPR001737">
    <property type="entry name" value="KsgA/Erm"/>
</dbReference>